<dbReference type="OrthoDB" id="734129at2759"/>
<organism evidence="2 3">
    <name type="scientific">Rhodotorula taiwanensis</name>
    <dbReference type="NCBI Taxonomy" id="741276"/>
    <lineage>
        <taxon>Eukaryota</taxon>
        <taxon>Fungi</taxon>
        <taxon>Dikarya</taxon>
        <taxon>Basidiomycota</taxon>
        <taxon>Pucciniomycotina</taxon>
        <taxon>Microbotryomycetes</taxon>
        <taxon>Sporidiobolales</taxon>
        <taxon>Sporidiobolaceae</taxon>
        <taxon>Rhodotorula</taxon>
    </lineage>
</organism>
<protein>
    <recommendedName>
        <fullName evidence="1">PIGA GPI anchor biosynthesis domain-containing protein</fullName>
    </recommendedName>
</protein>
<evidence type="ECO:0000259" key="1">
    <source>
        <dbReference type="Pfam" id="PF08288"/>
    </source>
</evidence>
<dbReference type="EMBL" id="PJQD01000021">
    <property type="protein sequence ID" value="POY74832.1"/>
    <property type="molecule type" value="Genomic_DNA"/>
</dbReference>
<dbReference type="GO" id="GO:0017176">
    <property type="term" value="F:phosphatidylinositol N-acetylglucosaminyltransferase activity"/>
    <property type="evidence" value="ECO:0007669"/>
    <property type="project" value="TreeGrafter"/>
</dbReference>
<feature type="domain" description="PIGA GPI anchor biosynthesis" evidence="1">
    <location>
        <begin position="52"/>
        <end position="143"/>
    </location>
</feature>
<comment type="caution">
    <text evidence="2">The sequence shown here is derived from an EMBL/GenBank/DDBJ whole genome shotgun (WGS) entry which is preliminary data.</text>
</comment>
<reference evidence="2 3" key="1">
    <citation type="journal article" date="2018" name="Front. Microbiol.">
        <title>Prospects for Fungal Bioremediation of Acidic Radioactive Waste Sites: Characterization and Genome Sequence of Rhodotorula taiwanensis MD1149.</title>
        <authorList>
            <person name="Tkavc R."/>
            <person name="Matrosova V.Y."/>
            <person name="Grichenko O.E."/>
            <person name="Gostincar C."/>
            <person name="Volpe R.P."/>
            <person name="Klimenkova P."/>
            <person name="Gaidamakova E.K."/>
            <person name="Zhou C.E."/>
            <person name="Stewart B.J."/>
            <person name="Lyman M.G."/>
            <person name="Malfatti S.A."/>
            <person name="Rubinfeld B."/>
            <person name="Courtot M."/>
            <person name="Singh J."/>
            <person name="Dalgard C.L."/>
            <person name="Hamilton T."/>
            <person name="Frey K.G."/>
            <person name="Gunde-Cimerman N."/>
            <person name="Dugan L."/>
            <person name="Daly M.J."/>
        </authorList>
    </citation>
    <scope>NUCLEOTIDE SEQUENCE [LARGE SCALE GENOMIC DNA]</scope>
    <source>
        <strain evidence="2 3">MD1149</strain>
    </source>
</reference>
<dbReference type="Gene3D" id="3.40.50.2000">
    <property type="entry name" value="Glycogen Phosphorylase B"/>
    <property type="match status" value="2"/>
</dbReference>
<dbReference type="PANTHER" id="PTHR45871:SF1">
    <property type="entry name" value="PHOSPHATIDYLINOSITOL N-ACETYLGLUCOSAMINYLTRANSFERASE SUBUNIT A"/>
    <property type="match status" value="1"/>
</dbReference>
<dbReference type="PANTHER" id="PTHR45871">
    <property type="entry name" value="N-ACETYLGLUCOSAMINYL-PHOSPHATIDYLINOSITOL BIOSYNTHETIC PROTEIN"/>
    <property type="match status" value="1"/>
</dbReference>
<accession>A0A2S5BDH9</accession>
<dbReference type="Pfam" id="PF13692">
    <property type="entry name" value="Glyco_trans_1_4"/>
    <property type="match status" value="1"/>
</dbReference>
<dbReference type="AlphaFoldDB" id="A0A2S5BDH9"/>
<dbReference type="Pfam" id="PF08288">
    <property type="entry name" value="PIGA"/>
    <property type="match status" value="1"/>
</dbReference>
<dbReference type="GO" id="GO:0000506">
    <property type="term" value="C:glycosylphosphatidylinositol-N-acetylglucosaminyltransferase (GPI-GnT) complex"/>
    <property type="evidence" value="ECO:0007669"/>
    <property type="project" value="TreeGrafter"/>
</dbReference>
<dbReference type="SUPFAM" id="SSF53756">
    <property type="entry name" value="UDP-Glycosyltransferase/glycogen phosphorylase"/>
    <property type="match status" value="1"/>
</dbReference>
<proteinExistence type="predicted"/>
<dbReference type="InterPro" id="IPR013234">
    <property type="entry name" value="PIGA_GPI_anchor_biosynthesis"/>
</dbReference>
<evidence type="ECO:0000313" key="3">
    <source>
        <dbReference type="Proteomes" id="UP000237144"/>
    </source>
</evidence>
<gene>
    <name evidence="2" type="ORF">BMF94_2105</name>
</gene>
<sequence length="513" mass="56640">MDLGCCDDDLGSLNIALASDYFFPKFGGVESHIYSLAQALAKRGHRVIVITHAYPPRNGVRWLPNGVKVYHVPVRPLPPTHVHATLPNFFTSFPWIRSILVRESIDIVHAHAALSALGMETIMHARTLGIKAVFTDHSLFGLGNMAEIWGNKMLKGCLSDVEAVICVSHTGKENTVLRGALNPSIVHVIPNAVVASQFRPAEPVPPVPEILTIVCIQRLVYRKGIDLLIAALPKVCALHPDVRFLIGGDGPKIVELDQMRDKYQTLLRDRVELLGGVKHEDIFLNPSLTEAFGIGILEAACAGLFVVSTRVGGVPEVLPPALVEFAEPEAEGELVPQPCRSLNPGLTRKTSRADLVRAISKAIAHVRSGAHDPLIACQQLHQVYSWTDVAERTERVYRGAMKVPRVPVAERLRRYYGTGAVFGKIMCTIIMVDYILLALLDYFQPRESLGRARKFDLARWKKVRCTLVSDLVRELTDSTRQICWEEIEAEHEVDAQTASNGVVDAHGTMRKAI</sequence>
<keyword evidence="3" id="KW-1185">Reference proteome</keyword>
<evidence type="ECO:0000313" key="2">
    <source>
        <dbReference type="EMBL" id="POY74832.1"/>
    </source>
</evidence>
<dbReference type="STRING" id="741276.A0A2S5BDH9"/>
<dbReference type="Proteomes" id="UP000237144">
    <property type="component" value="Unassembled WGS sequence"/>
</dbReference>
<dbReference type="GO" id="GO:0006506">
    <property type="term" value="P:GPI anchor biosynthetic process"/>
    <property type="evidence" value="ECO:0007669"/>
    <property type="project" value="InterPro"/>
</dbReference>
<name>A0A2S5BDH9_9BASI</name>